<comment type="caution">
    <text evidence="2">The sequence shown here is derived from an EMBL/GenBank/DDBJ whole genome shotgun (WGS) entry which is preliminary data.</text>
</comment>
<evidence type="ECO:0000256" key="1">
    <source>
        <dbReference type="SAM" id="MobiDB-lite"/>
    </source>
</evidence>
<accession>A0ABQ6JMK4</accession>
<feature type="region of interest" description="Disordered" evidence="1">
    <location>
        <begin position="53"/>
        <end position="104"/>
    </location>
</feature>
<reference evidence="3" key="1">
    <citation type="journal article" date="2019" name="Int. J. Syst. Evol. Microbiol.">
        <title>The Global Catalogue of Microorganisms (GCM) 10K type strain sequencing project: providing services to taxonomists for standard genome sequencing and annotation.</title>
        <authorList>
            <consortium name="The Broad Institute Genomics Platform"/>
            <consortium name="The Broad Institute Genome Sequencing Center for Infectious Disease"/>
            <person name="Wu L."/>
            <person name="Ma J."/>
        </authorList>
    </citation>
    <scope>NUCLEOTIDE SEQUENCE [LARGE SCALE GENOMIC DNA]</scope>
    <source>
        <strain evidence="3">NBRC 108730</strain>
    </source>
</reference>
<feature type="compositionally biased region" description="Basic residues" evidence="1">
    <location>
        <begin position="86"/>
        <end position="98"/>
    </location>
</feature>
<gene>
    <name evidence="2" type="ORF">GCM10025868_32010</name>
</gene>
<dbReference type="InterPro" id="IPR036396">
    <property type="entry name" value="Cyt_P450_sf"/>
</dbReference>
<evidence type="ECO:0008006" key="4">
    <source>
        <dbReference type="Google" id="ProtNLM"/>
    </source>
</evidence>
<sequence length="116" mass="12652">MQPLAAVVLGRAVLDWAGVPGTPEEQARRAHDLWQVVDGFGSLGPRYARARLARRRTEQAAARRRPRGARRPGVRRPGGRGGGRAPGRRRAAARRTHRGGGACTTWCDPLSRCPGW</sequence>
<proteinExistence type="predicted"/>
<dbReference type="Gene3D" id="1.10.630.10">
    <property type="entry name" value="Cytochrome P450"/>
    <property type="match status" value="1"/>
</dbReference>
<evidence type="ECO:0000313" key="3">
    <source>
        <dbReference type="Proteomes" id="UP001157017"/>
    </source>
</evidence>
<dbReference type="Proteomes" id="UP001157017">
    <property type="component" value="Unassembled WGS sequence"/>
</dbReference>
<evidence type="ECO:0000313" key="2">
    <source>
        <dbReference type="EMBL" id="GMA87951.1"/>
    </source>
</evidence>
<protein>
    <recommendedName>
        <fullName evidence="4">ER-bound oxygenase mpaB/mpaB'/Rubber oxygenase catalytic domain-containing protein</fullName>
    </recommendedName>
</protein>
<name>A0ABQ6JMK4_9ACTN</name>
<organism evidence="2 3">
    <name type="scientific">Angustibacter aerolatus</name>
    <dbReference type="NCBI Taxonomy" id="1162965"/>
    <lineage>
        <taxon>Bacteria</taxon>
        <taxon>Bacillati</taxon>
        <taxon>Actinomycetota</taxon>
        <taxon>Actinomycetes</taxon>
        <taxon>Kineosporiales</taxon>
        <taxon>Kineosporiaceae</taxon>
    </lineage>
</organism>
<dbReference type="EMBL" id="BSUZ01000001">
    <property type="protein sequence ID" value="GMA87951.1"/>
    <property type="molecule type" value="Genomic_DNA"/>
</dbReference>
<feature type="compositionally biased region" description="Basic residues" evidence="1">
    <location>
        <begin position="62"/>
        <end position="78"/>
    </location>
</feature>
<keyword evidence="3" id="KW-1185">Reference proteome</keyword>